<evidence type="ECO:0000256" key="1">
    <source>
        <dbReference type="ARBA" id="ARBA00022729"/>
    </source>
</evidence>
<protein>
    <recommendedName>
        <fullName evidence="5">Pectinesterase inhibitor domain-containing protein</fullName>
    </recommendedName>
</protein>
<proteinExistence type="inferred from homology"/>
<keyword evidence="4" id="KW-0812">Transmembrane</keyword>
<gene>
    <name evidence="6" type="ORF">H6P81_017005</name>
</gene>
<dbReference type="EMBL" id="JAINDJ010000007">
    <property type="protein sequence ID" value="KAG9441151.1"/>
    <property type="molecule type" value="Genomic_DNA"/>
</dbReference>
<dbReference type="SUPFAM" id="SSF101148">
    <property type="entry name" value="Plant invertase/pectin methylesterase inhibitor"/>
    <property type="match status" value="1"/>
</dbReference>
<keyword evidence="7" id="KW-1185">Reference proteome</keyword>
<dbReference type="Gene3D" id="1.20.140.40">
    <property type="entry name" value="Invertase/pectin methylesterase inhibitor family protein"/>
    <property type="match status" value="1"/>
</dbReference>
<comment type="similarity">
    <text evidence="3">Belongs to the PMEI family.</text>
</comment>
<keyword evidence="4" id="KW-0472">Membrane</keyword>
<evidence type="ECO:0000256" key="2">
    <source>
        <dbReference type="ARBA" id="ARBA00023157"/>
    </source>
</evidence>
<dbReference type="GO" id="GO:0004857">
    <property type="term" value="F:enzyme inhibitor activity"/>
    <property type="evidence" value="ECO:0007669"/>
    <property type="project" value="InterPro"/>
</dbReference>
<dbReference type="PANTHER" id="PTHR36710:SF18">
    <property type="entry name" value="PECTINESTERASE INHIBITOR 5-RELATED"/>
    <property type="match status" value="1"/>
</dbReference>
<sequence>MAASFTHANVFYSFFFFLSIPAVFLMIFLPSYCTASFTVQNAELINKACSYTSSYADLCLSSLNARPESRTAGPTELMLLAFDIAVAYGRGNERYFGDLATKVPDPTVRRMMVYCRDLYKDSNEKALDAKGLAFVKSFQEALRQISWAITGVQQCGRELGRRSPFPVARNEKQLGLLNIANVLFTIYDEL</sequence>
<evidence type="ECO:0000256" key="4">
    <source>
        <dbReference type="SAM" id="Phobius"/>
    </source>
</evidence>
<dbReference type="SMART" id="SM00856">
    <property type="entry name" value="PMEI"/>
    <property type="match status" value="1"/>
</dbReference>
<dbReference type="InterPro" id="IPR006501">
    <property type="entry name" value="Pectinesterase_inhib_dom"/>
</dbReference>
<evidence type="ECO:0000256" key="3">
    <source>
        <dbReference type="ARBA" id="ARBA00038471"/>
    </source>
</evidence>
<keyword evidence="1" id="KW-0732">Signal</keyword>
<dbReference type="Pfam" id="PF04043">
    <property type="entry name" value="PMEI"/>
    <property type="match status" value="1"/>
</dbReference>
<dbReference type="InterPro" id="IPR035513">
    <property type="entry name" value="Invertase/methylesterase_inhib"/>
</dbReference>
<feature type="domain" description="Pectinesterase inhibitor" evidence="5">
    <location>
        <begin position="40"/>
        <end position="186"/>
    </location>
</feature>
<feature type="transmembrane region" description="Helical" evidence="4">
    <location>
        <begin position="12"/>
        <end position="32"/>
    </location>
</feature>
<keyword evidence="4" id="KW-1133">Transmembrane helix</keyword>
<name>A0AAV7E020_ARIFI</name>
<dbReference type="AlphaFoldDB" id="A0AAV7E020"/>
<dbReference type="InterPro" id="IPR052421">
    <property type="entry name" value="PCW_Enzyme_Inhibitor"/>
</dbReference>
<keyword evidence="2" id="KW-1015">Disulfide bond</keyword>
<evidence type="ECO:0000259" key="5">
    <source>
        <dbReference type="SMART" id="SM00856"/>
    </source>
</evidence>
<accession>A0AAV7E020</accession>
<dbReference type="NCBIfam" id="TIGR01614">
    <property type="entry name" value="PME_inhib"/>
    <property type="match status" value="1"/>
</dbReference>
<dbReference type="PANTHER" id="PTHR36710">
    <property type="entry name" value="PECTINESTERASE INHIBITOR-LIKE"/>
    <property type="match status" value="1"/>
</dbReference>
<evidence type="ECO:0000313" key="7">
    <source>
        <dbReference type="Proteomes" id="UP000825729"/>
    </source>
</evidence>
<comment type="caution">
    <text evidence="6">The sequence shown here is derived from an EMBL/GenBank/DDBJ whole genome shotgun (WGS) entry which is preliminary data.</text>
</comment>
<organism evidence="6 7">
    <name type="scientific">Aristolochia fimbriata</name>
    <name type="common">White veined hardy Dutchman's pipe vine</name>
    <dbReference type="NCBI Taxonomy" id="158543"/>
    <lineage>
        <taxon>Eukaryota</taxon>
        <taxon>Viridiplantae</taxon>
        <taxon>Streptophyta</taxon>
        <taxon>Embryophyta</taxon>
        <taxon>Tracheophyta</taxon>
        <taxon>Spermatophyta</taxon>
        <taxon>Magnoliopsida</taxon>
        <taxon>Magnoliidae</taxon>
        <taxon>Piperales</taxon>
        <taxon>Aristolochiaceae</taxon>
        <taxon>Aristolochia</taxon>
    </lineage>
</organism>
<evidence type="ECO:0000313" key="6">
    <source>
        <dbReference type="EMBL" id="KAG9441151.1"/>
    </source>
</evidence>
<dbReference type="Proteomes" id="UP000825729">
    <property type="component" value="Unassembled WGS sequence"/>
</dbReference>
<reference evidence="6 7" key="1">
    <citation type="submission" date="2021-07" db="EMBL/GenBank/DDBJ databases">
        <title>The Aristolochia fimbriata genome: insights into angiosperm evolution, floral development and chemical biosynthesis.</title>
        <authorList>
            <person name="Jiao Y."/>
        </authorList>
    </citation>
    <scope>NUCLEOTIDE SEQUENCE [LARGE SCALE GENOMIC DNA]</scope>
    <source>
        <strain evidence="6">IBCAS-2021</strain>
        <tissue evidence="6">Leaf</tissue>
    </source>
</reference>